<dbReference type="EMBL" id="CAACVG010009207">
    <property type="protein sequence ID" value="VEN52507.1"/>
    <property type="molecule type" value="Genomic_DNA"/>
</dbReference>
<dbReference type="PANTHER" id="PTHR48043:SF159">
    <property type="entry name" value="EG:EG0003.4 PROTEIN-RELATED"/>
    <property type="match status" value="1"/>
</dbReference>
<dbReference type="CDD" id="cd03784">
    <property type="entry name" value="GT1_Gtf-like"/>
    <property type="match status" value="1"/>
</dbReference>
<keyword evidence="2 4" id="KW-0328">Glycosyltransferase</keyword>
<feature type="transmembrane region" description="Helical" evidence="5">
    <location>
        <begin position="473"/>
        <end position="499"/>
    </location>
</feature>
<dbReference type="AlphaFoldDB" id="A0A653CXC4"/>
<gene>
    <name evidence="6" type="ORF">CALMAC_LOCUS12610</name>
</gene>
<dbReference type="OrthoDB" id="5835829at2759"/>
<organism evidence="6 7">
    <name type="scientific">Callosobruchus maculatus</name>
    <name type="common">Southern cowpea weevil</name>
    <name type="synonym">Pulse bruchid</name>
    <dbReference type="NCBI Taxonomy" id="64391"/>
    <lineage>
        <taxon>Eukaryota</taxon>
        <taxon>Metazoa</taxon>
        <taxon>Ecdysozoa</taxon>
        <taxon>Arthropoda</taxon>
        <taxon>Hexapoda</taxon>
        <taxon>Insecta</taxon>
        <taxon>Pterygota</taxon>
        <taxon>Neoptera</taxon>
        <taxon>Endopterygota</taxon>
        <taxon>Coleoptera</taxon>
        <taxon>Polyphaga</taxon>
        <taxon>Cucujiformia</taxon>
        <taxon>Chrysomeloidea</taxon>
        <taxon>Chrysomelidae</taxon>
        <taxon>Bruchinae</taxon>
        <taxon>Bruchini</taxon>
        <taxon>Callosobruchus</taxon>
    </lineage>
</organism>
<comment type="similarity">
    <text evidence="1 4">Belongs to the UDP-glycosyltransferase family.</text>
</comment>
<dbReference type="FunFam" id="3.40.50.2000:FF:000050">
    <property type="entry name" value="UDP-glucuronosyltransferase"/>
    <property type="match status" value="1"/>
</dbReference>
<evidence type="ECO:0000256" key="4">
    <source>
        <dbReference type="RuleBase" id="RU003718"/>
    </source>
</evidence>
<accession>A0A653CXC4</accession>
<dbReference type="GO" id="GO:0015020">
    <property type="term" value="F:glucuronosyltransferase activity"/>
    <property type="evidence" value="ECO:0007669"/>
    <property type="project" value="UniProtKB-EC"/>
</dbReference>
<feature type="signal peptide" evidence="5">
    <location>
        <begin position="1"/>
        <end position="22"/>
    </location>
</feature>
<keyword evidence="5" id="KW-0732">Signal</keyword>
<dbReference type="Proteomes" id="UP000410492">
    <property type="component" value="Unassembled WGS sequence"/>
</dbReference>
<name>A0A653CXC4_CALMS</name>
<keyword evidence="3 4" id="KW-0808">Transferase</keyword>
<feature type="chain" id="PRO_5031606040" description="UDP-glucuronosyltransferase" evidence="5">
    <location>
        <begin position="23"/>
        <end position="519"/>
    </location>
</feature>
<dbReference type="GO" id="GO:0016020">
    <property type="term" value="C:membrane"/>
    <property type="evidence" value="ECO:0007669"/>
    <property type="project" value="UniProtKB-SubCell"/>
</dbReference>
<reference evidence="6 7" key="1">
    <citation type="submission" date="2019-01" db="EMBL/GenBank/DDBJ databases">
        <authorList>
            <person name="Sayadi A."/>
        </authorList>
    </citation>
    <scope>NUCLEOTIDE SEQUENCE [LARGE SCALE GENOMIC DNA]</scope>
</reference>
<dbReference type="SUPFAM" id="SSF53756">
    <property type="entry name" value="UDP-Glycosyltransferase/glycogen phosphorylase"/>
    <property type="match status" value="1"/>
</dbReference>
<evidence type="ECO:0000313" key="7">
    <source>
        <dbReference type="Proteomes" id="UP000410492"/>
    </source>
</evidence>
<evidence type="ECO:0000313" key="6">
    <source>
        <dbReference type="EMBL" id="VEN52507.1"/>
    </source>
</evidence>
<evidence type="ECO:0000256" key="3">
    <source>
        <dbReference type="ARBA" id="ARBA00022679"/>
    </source>
</evidence>
<dbReference type="InterPro" id="IPR002213">
    <property type="entry name" value="UDP_glucos_trans"/>
</dbReference>
<dbReference type="Pfam" id="PF00201">
    <property type="entry name" value="UDPGT"/>
    <property type="match status" value="1"/>
</dbReference>
<comment type="subcellular location">
    <subcellularLocation>
        <location evidence="5">Membrane</location>
        <topology evidence="5">Single-pass membrane protein</topology>
    </subcellularLocation>
</comment>
<sequence length="519" mass="59762">MRNIEMKMLLIHIFTLISISSGARILGVIPTPSFSHQTVFWPIWKELSLRGHNVTVITTDPMNNPYLRNLTEINIQESYTIWRPLYESVKSANNPILINERLQSIFQTISKFVLTHTEVAALLQNETVFDLVMVEAQYPELLIFGEIYECPTVMLRSLDAFSETHEAMGNSIHPIMNPDLNVPHFRELDFKARLISTTYYWYQQLLGFPRYMSKRNKIIREYFGNDAPDIRQMLDKVSLLFLNIHPALHGVRLTGPNTIQFGGSVHIRDPQPLPKDLKTYLDTAAEGVVYFSLGSNVLSANLKASQFDAIIQALGELPYKVLWKYELDDIPHKPQNIKFFKWFPQQDVLRHPNIRAFVTQGGLQSLEEAIYCHVPVVVLPFATDQQQNAKKVEYKQIGKVIYHKSSGINKVELKNAIIEVIENTSYRENMKILAELLTDEPMSGVEKVIWWTEYVIRHKGAKHLRNPSLDVPFYQYFMLDIIAFWTVTFILLLLLVVVACQITNPFLSSAIGCMKCKKE</sequence>
<evidence type="ECO:0000256" key="1">
    <source>
        <dbReference type="ARBA" id="ARBA00009995"/>
    </source>
</evidence>
<evidence type="ECO:0000256" key="2">
    <source>
        <dbReference type="ARBA" id="ARBA00022676"/>
    </source>
</evidence>
<dbReference type="PANTHER" id="PTHR48043">
    <property type="entry name" value="EG:EG0003.4 PROTEIN-RELATED"/>
    <property type="match status" value="1"/>
</dbReference>
<evidence type="ECO:0000256" key="5">
    <source>
        <dbReference type="RuleBase" id="RU362059"/>
    </source>
</evidence>
<keyword evidence="5" id="KW-1133">Transmembrane helix</keyword>
<comment type="catalytic activity">
    <reaction evidence="5">
        <text>glucuronate acceptor + UDP-alpha-D-glucuronate = acceptor beta-D-glucuronoside + UDP + H(+)</text>
        <dbReference type="Rhea" id="RHEA:21032"/>
        <dbReference type="ChEBI" id="CHEBI:15378"/>
        <dbReference type="ChEBI" id="CHEBI:58052"/>
        <dbReference type="ChEBI" id="CHEBI:58223"/>
        <dbReference type="ChEBI" id="CHEBI:132367"/>
        <dbReference type="ChEBI" id="CHEBI:132368"/>
        <dbReference type="EC" id="2.4.1.17"/>
    </reaction>
</comment>
<dbReference type="PROSITE" id="PS00375">
    <property type="entry name" value="UDPGT"/>
    <property type="match status" value="1"/>
</dbReference>
<dbReference type="EC" id="2.4.1.17" evidence="5"/>
<proteinExistence type="inferred from homology"/>
<keyword evidence="7" id="KW-1185">Reference proteome</keyword>
<keyword evidence="5" id="KW-0812">Transmembrane</keyword>
<keyword evidence="5" id="KW-0472">Membrane</keyword>
<dbReference type="InterPro" id="IPR035595">
    <property type="entry name" value="UDP_glycos_trans_CS"/>
</dbReference>
<protein>
    <recommendedName>
        <fullName evidence="5">UDP-glucuronosyltransferase</fullName>
        <ecNumber evidence="5">2.4.1.17</ecNumber>
    </recommendedName>
</protein>
<dbReference type="InterPro" id="IPR050271">
    <property type="entry name" value="UDP-glycosyltransferase"/>
</dbReference>
<dbReference type="Gene3D" id="3.40.50.2000">
    <property type="entry name" value="Glycogen Phosphorylase B"/>
    <property type="match status" value="1"/>
</dbReference>